<evidence type="ECO:0000313" key="3">
    <source>
        <dbReference type="Proteomes" id="UP000070058"/>
    </source>
</evidence>
<comment type="caution">
    <text evidence="2">The sequence shown here is derived from an EMBL/GenBank/DDBJ whole genome shotgun (WGS) entry which is preliminary data.</text>
</comment>
<dbReference type="Proteomes" id="UP000070058">
    <property type="component" value="Unassembled WGS sequence"/>
</dbReference>
<organism evidence="2 3">
    <name type="scientific">Cephaloticoccus primus</name>
    <dbReference type="NCBI Taxonomy" id="1548207"/>
    <lineage>
        <taxon>Bacteria</taxon>
        <taxon>Pseudomonadati</taxon>
        <taxon>Verrucomicrobiota</taxon>
        <taxon>Opitutia</taxon>
        <taxon>Opitutales</taxon>
        <taxon>Opitutaceae</taxon>
        <taxon>Cephaloticoccus</taxon>
    </lineage>
</organism>
<name>A0A139SSW3_9BACT</name>
<dbReference type="EMBL" id="LSZQ01000012">
    <property type="protein sequence ID" value="KXU37668.1"/>
    <property type="molecule type" value="Genomic_DNA"/>
</dbReference>
<gene>
    <name evidence="2" type="ORF">AXK11_00030</name>
</gene>
<proteinExistence type="predicted"/>
<evidence type="ECO:0000313" key="2">
    <source>
        <dbReference type="EMBL" id="KXU37668.1"/>
    </source>
</evidence>
<reference evidence="3" key="1">
    <citation type="submission" date="2016-02" db="EMBL/GenBank/DDBJ databases">
        <authorList>
            <person name="Sanders J.G."/>
            <person name="Lin J.Y."/>
            <person name="Wertz J.T."/>
            <person name="Russell J.A."/>
            <person name="Moreau C.S."/>
            <person name="Powell S."/>
        </authorList>
    </citation>
    <scope>NUCLEOTIDE SEQUENCE [LARGE SCALE GENOMIC DNA]</scope>
    <source>
        <strain evidence="3">CAG34</strain>
    </source>
</reference>
<feature type="region of interest" description="Disordered" evidence="1">
    <location>
        <begin position="761"/>
        <end position="809"/>
    </location>
</feature>
<accession>A0A139SSW3</accession>
<evidence type="ECO:0000256" key="1">
    <source>
        <dbReference type="SAM" id="MobiDB-lite"/>
    </source>
</evidence>
<keyword evidence="3" id="KW-1185">Reference proteome</keyword>
<sequence length="809" mass="86649">MGAGLPLVRAQTVVGEVGAAVVELTQSEFVASLGSAPDQVRWAGSGGFARLAGETKVTLNDMEWLIWGQGSFVPDGRELVFGREDAAGTINWNSRIDLGGSTKKTPRRIRLVRGQVGERANVELLLRDAFRSTILERRKPNWRLDFVGDGRFDVLAAQPNLTRGDIHIYRAELRLAASGQLNHVRKFELSQGATFAVDERSADLDRLGAKADLKLGTGTFRYWGGGVEVADSGEHLGGVLLLGGVNAIDVFNYSEGRSSVFLKSLARAGTGEAPRGVFEMHTKGQFVLSSEQVNPDFESYGGILPWATINGADWIARSGKDWVQINSYYTSSELSWEPGHNVTVQETQLLTADREINSLRAKGGSLNLGGHTLVLRAGALLAVGPDFTFGSTDASGDYYRPSIITTGKSKRPLYAHIHTDHVWVQATFTGGMDLVKAGRGALHLMHGYVGELGAVYIHEGRVELAPKPNGALKTGDIYVGDGGRYAVLKLIGRERLNSRPRLTLRGSVHTRAGSGVLELSGHTQQSFGQLYVENAAVIDCVDGAVGTENVLILDELTFNSEAARLVVRHWVKNEDRLLVKRSANLSARGISQIEFEGWGNARLVDYDKEHWEIVSGPLSGPAPAVLPGSSLPEPEYYPPLSPAGAESGYYPASAVPALSPYSPAASVEPPPYTPSYPMPAVRESVTYPAPTLSEPVSYSAPAVHDSASYSVPVSGEPVHSYGVPGTPGESSLYELAPASVSPVAPAAPVTPVAPVLPTTPAPVYSNPGYEQRAWSQNRDARETAPLPPSSPSASSAEDEIKRILYGSTN</sequence>
<protein>
    <submittedName>
        <fullName evidence="2">Uncharacterized protein</fullName>
    </submittedName>
</protein>
<dbReference type="AlphaFoldDB" id="A0A139SSW3"/>